<feature type="non-terminal residue" evidence="1">
    <location>
        <position position="95"/>
    </location>
</feature>
<reference evidence="1" key="1">
    <citation type="submission" date="2021-02" db="EMBL/GenBank/DDBJ databases">
        <authorList>
            <person name="Nowell W R."/>
        </authorList>
    </citation>
    <scope>NUCLEOTIDE SEQUENCE</scope>
</reference>
<dbReference type="Proteomes" id="UP000663854">
    <property type="component" value="Unassembled WGS sequence"/>
</dbReference>
<dbReference type="Proteomes" id="UP000663870">
    <property type="component" value="Unassembled WGS sequence"/>
</dbReference>
<evidence type="ECO:0000313" key="4">
    <source>
        <dbReference type="Proteomes" id="UP000663870"/>
    </source>
</evidence>
<feature type="non-terminal residue" evidence="1">
    <location>
        <position position="1"/>
    </location>
</feature>
<sequence>HARIQEPKELLEIFPLFYSILIRFDKVSITEHDQAVEILLRLTASEVSEARPGIHLGLSDEDRHSHLNVIKMLSCLIAEYIIRFDNDQTNKSPDF</sequence>
<keyword evidence="4" id="KW-1185">Reference proteome</keyword>
<accession>A0A815Y4G5</accession>
<evidence type="ECO:0000313" key="2">
    <source>
        <dbReference type="EMBL" id="CAF1679461.1"/>
    </source>
</evidence>
<evidence type="ECO:0000313" key="1">
    <source>
        <dbReference type="EMBL" id="CAF1566605.1"/>
    </source>
</evidence>
<evidence type="ECO:0000313" key="3">
    <source>
        <dbReference type="Proteomes" id="UP000663854"/>
    </source>
</evidence>
<organism evidence="1 3">
    <name type="scientific">Rotaria sordida</name>
    <dbReference type="NCBI Taxonomy" id="392033"/>
    <lineage>
        <taxon>Eukaryota</taxon>
        <taxon>Metazoa</taxon>
        <taxon>Spiralia</taxon>
        <taxon>Gnathifera</taxon>
        <taxon>Rotifera</taxon>
        <taxon>Eurotatoria</taxon>
        <taxon>Bdelloidea</taxon>
        <taxon>Philodinida</taxon>
        <taxon>Philodinidae</taxon>
        <taxon>Rotaria</taxon>
    </lineage>
</organism>
<protein>
    <submittedName>
        <fullName evidence="1">Uncharacterized protein</fullName>
    </submittedName>
</protein>
<comment type="caution">
    <text evidence="1">The sequence shown here is derived from an EMBL/GenBank/DDBJ whole genome shotgun (WGS) entry which is preliminary data.</text>
</comment>
<gene>
    <name evidence="2" type="ORF">JXQ802_LOCUS58927</name>
    <name evidence="1" type="ORF">PYM288_LOCUS42283</name>
</gene>
<dbReference type="EMBL" id="CAJNOH010015792">
    <property type="protein sequence ID" value="CAF1566605.1"/>
    <property type="molecule type" value="Genomic_DNA"/>
</dbReference>
<name>A0A815Y4G5_9BILA</name>
<dbReference type="AlphaFoldDB" id="A0A815Y4G5"/>
<proteinExistence type="predicted"/>
<dbReference type="EMBL" id="CAJNOL010017719">
    <property type="protein sequence ID" value="CAF1679461.1"/>
    <property type="molecule type" value="Genomic_DNA"/>
</dbReference>